<proteinExistence type="predicted"/>
<evidence type="ECO:0000256" key="1">
    <source>
        <dbReference type="ARBA" id="ARBA00022679"/>
    </source>
</evidence>
<reference evidence="8" key="1">
    <citation type="submission" date="2018-09" db="EMBL/GenBank/DDBJ databases">
        <authorList>
            <person name="Zhu H."/>
        </authorList>
    </citation>
    <scope>NUCLEOTIDE SEQUENCE [LARGE SCALE GENOMIC DNA]</scope>
    <source>
        <strain evidence="8">K1W22B-1</strain>
    </source>
</reference>
<feature type="transmembrane region" description="Helical" evidence="4">
    <location>
        <begin position="41"/>
        <end position="68"/>
    </location>
</feature>
<dbReference type="RefSeq" id="WP_120060476.1">
    <property type="nucleotide sequence ID" value="NZ_QYRP01000002.1"/>
</dbReference>
<evidence type="ECO:0000313" key="8">
    <source>
        <dbReference type="Proteomes" id="UP000276542"/>
    </source>
</evidence>
<evidence type="ECO:0000259" key="6">
    <source>
        <dbReference type="Pfam" id="PF04024"/>
    </source>
</evidence>
<accession>A0A3A5HAS5</accession>
<evidence type="ECO:0000256" key="3">
    <source>
        <dbReference type="ARBA" id="ARBA00023012"/>
    </source>
</evidence>
<dbReference type="GO" id="GO:0000160">
    <property type="term" value="P:phosphorelay signal transduction system"/>
    <property type="evidence" value="ECO:0007669"/>
    <property type="project" value="UniProtKB-KW"/>
</dbReference>
<dbReference type="OrthoDB" id="3534856at2"/>
<keyword evidence="7" id="KW-0547">Nucleotide-binding</keyword>
<name>A0A3A5HAS5_9ACTN</name>
<keyword evidence="2" id="KW-0418">Kinase</keyword>
<dbReference type="Pfam" id="PF04024">
    <property type="entry name" value="PspC"/>
    <property type="match status" value="1"/>
</dbReference>
<dbReference type="CDD" id="cd16917">
    <property type="entry name" value="HATPase_UhpB-NarQ-NarX-like"/>
    <property type="match status" value="1"/>
</dbReference>
<keyword evidence="3" id="KW-0902">Two-component regulatory system</keyword>
<dbReference type="Proteomes" id="UP000276542">
    <property type="component" value="Unassembled WGS sequence"/>
</dbReference>
<protein>
    <submittedName>
        <fullName evidence="7">ATP-binding protein</fullName>
    </submittedName>
</protein>
<feature type="domain" description="Phage shock protein PspC N-terminal" evidence="6">
    <location>
        <begin position="15"/>
        <end position="70"/>
    </location>
</feature>
<dbReference type="InterPro" id="IPR003594">
    <property type="entry name" value="HATPase_dom"/>
</dbReference>
<dbReference type="InterPro" id="IPR050482">
    <property type="entry name" value="Sensor_HK_TwoCompSys"/>
</dbReference>
<dbReference type="SUPFAM" id="SSF55874">
    <property type="entry name" value="ATPase domain of HSP90 chaperone/DNA topoisomerase II/histidine kinase"/>
    <property type="match status" value="1"/>
</dbReference>
<dbReference type="Pfam" id="PF02518">
    <property type="entry name" value="HATPase_c"/>
    <property type="match status" value="1"/>
</dbReference>
<organism evidence="7 8">
    <name type="scientific">Nocardioides cavernaquae</name>
    <dbReference type="NCBI Taxonomy" id="2321396"/>
    <lineage>
        <taxon>Bacteria</taxon>
        <taxon>Bacillati</taxon>
        <taxon>Actinomycetota</taxon>
        <taxon>Actinomycetes</taxon>
        <taxon>Propionibacteriales</taxon>
        <taxon>Nocardioidaceae</taxon>
        <taxon>Nocardioides</taxon>
    </lineage>
</organism>
<dbReference type="GO" id="GO:0016301">
    <property type="term" value="F:kinase activity"/>
    <property type="evidence" value="ECO:0007669"/>
    <property type="project" value="UniProtKB-KW"/>
</dbReference>
<evidence type="ECO:0000256" key="2">
    <source>
        <dbReference type="ARBA" id="ARBA00022777"/>
    </source>
</evidence>
<dbReference type="GO" id="GO:0005524">
    <property type="term" value="F:ATP binding"/>
    <property type="evidence" value="ECO:0007669"/>
    <property type="project" value="UniProtKB-KW"/>
</dbReference>
<evidence type="ECO:0000259" key="5">
    <source>
        <dbReference type="Pfam" id="PF02518"/>
    </source>
</evidence>
<feature type="transmembrane region" description="Helical" evidence="4">
    <location>
        <begin position="173"/>
        <end position="193"/>
    </location>
</feature>
<feature type="transmembrane region" description="Helical" evidence="4">
    <location>
        <begin position="97"/>
        <end position="117"/>
    </location>
</feature>
<keyword evidence="1" id="KW-0808">Transferase</keyword>
<dbReference type="InterPro" id="IPR036890">
    <property type="entry name" value="HATPase_C_sf"/>
</dbReference>
<dbReference type="PANTHER" id="PTHR24421:SF61">
    <property type="entry name" value="OXYGEN SENSOR HISTIDINE KINASE NREB"/>
    <property type="match status" value="1"/>
</dbReference>
<feature type="transmembrane region" description="Helical" evidence="4">
    <location>
        <begin position="205"/>
        <end position="227"/>
    </location>
</feature>
<keyword evidence="7" id="KW-0067">ATP-binding</keyword>
<dbReference type="EMBL" id="QYRP01000002">
    <property type="protein sequence ID" value="RJS46505.1"/>
    <property type="molecule type" value="Genomic_DNA"/>
</dbReference>
<keyword evidence="4" id="KW-0472">Membrane</keyword>
<feature type="transmembrane region" description="Helical" evidence="4">
    <location>
        <begin position="123"/>
        <end position="141"/>
    </location>
</feature>
<keyword evidence="4" id="KW-1133">Transmembrane helix</keyword>
<dbReference type="AlphaFoldDB" id="A0A3A5HAS5"/>
<gene>
    <name evidence="7" type="ORF">D4739_09965</name>
</gene>
<dbReference type="InterPro" id="IPR007168">
    <property type="entry name" value="Phageshock_PspC_N"/>
</dbReference>
<evidence type="ECO:0000256" key="4">
    <source>
        <dbReference type="SAM" id="Phobius"/>
    </source>
</evidence>
<dbReference type="Gene3D" id="3.30.565.10">
    <property type="entry name" value="Histidine kinase-like ATPase, C-terminal domain"/>
    <property type="match status" value="1"/>
</dbReference>
<dbReference type="PANTHER" id="PTHR24421">
    <property type="entry name" value="NITRATE/NITRITE SENSOR PROTEIN NARX-RELATED"/>
    <property type="match status" value="1"/>
</dbReference>
<feature type="domain" description="Histidine kinase/HSP90-like ATPase" evidence="5">
    <location>
        <begin position="332"/>
        <end position="420"/>
    </location>
</feature>
<evidence type="ECO:0000313" key="7">
    <source>
        <dbReference type="EMBL" id="RJS46505.1"/>
    </source>
</evidence>
<keyword evidence="8" id="KW-1185">Reference proteome</keyword>
<sequence>MTEHAPSGPAYVPRRAARDTAAGYLGGVAAGLAEHLALPVLWIRVAFVASGALGGLGIVMYGALWLALPAATRDPDLAPGLAAASRGGRRPGTGRRLADVGPAIALAALGFGALLLLESVIGRGTVFWVLALGLTGVALIWRQADEAQRERWRDSGGRVDPVRALIGNGGWAAWARLLSGAALVLTALVLFALRSGQLQVARDVLIATLLGLVGLLLTLGPWVIRLATDLSDEREKRVRTEERADVAAHLHDSVLQTLALIQKNAADPAQVSRLARAQERDLRTWLFEGDVVAGTLSAALAEIAADVEAEHAIAVEVVTVGELTLTERAHPIVLATREAVVNAARHSGATRVDVYAEVAGGVLSVYVKDRGVGFDPAGVAGDRQGVRGSIVDRMVRHGGAAVVTSTPGEGTEIVLRMPLEEGKS</sequence>
<keyword evidence="4" id="KW-0812">Transmembrane</keyword>
<comment type="caution">
    <text evidence="7">The sequence shown here is derived from an EMBL/GenBank/DDBJ whole genome shotgun (WGS) entry which is preliminary data.</text>
</comment>